<protein>
    <submittedName>
        <fullName evidence="2">VWA domain-containing protein</fullName>
    </submittedName>
</protein>
<dbReference type="AlphaFoldDB" id="A0A232D6A6"/>
<reference evidence="2 4" key="2">
    <citation type="submission" date="2018-12" db="EMBL/GenBank/DDBJ databases">
        <title>Pseudomonas aeruginosa Diversity Panel.</title>
        <authorList>
            <person name="Snesrud E."/>
            <person name="Mcgann P."/>
        </authorList>
    </citation>
    <scope>NUCLEOTIDE SEQUENCE [LARGE SCALE GENOMIC DNA]</scope>
    <source>
        <strain evidence="2 4">MRSN6241</strain>
    </source>
</reference>
<dbReference type="RefSeq" id="WP_003158161.1">
    <property type="nucleotide sequence ID" value="NZ_CAADKB010000063.1"/>
</dbReference>
<dbReference type="EMBL" id="RXTL01000049">
    <property type="protein sequence ID" value="RTS39871.1"/>
    <property type="molecule type" value="Genomic_DNA"/>
</dbReference>
<evidence type="ECO:0000313" key="1">
    <source>
        <dbReference type="EMBL" id="OTI54464.1"/>
    </source>
</evidence>
<organism evidence="1 3">
    <name type="scientific">Pseudomonas aeruginosa</name>
    <dbReference type="NCBI Taxonomy" id="287"/>
    <lineage>
        <taxon>Bacteria</taxon>
        <taxon>Pseudomonadati</taxon>
        <taxon>Pseudomonadota</taxon>
        <taxon>Gammaproteobacteria</taxon>
        <taxon>Pseudomonadales</taxon>
        <taxon>Pseudomonadaceae</taxon>
        <taxon>Pseudomonas</taxon>
    </lineage>
</organism>
<dbReference type="Proteomes" id="UP000276985">
    <property type="component" value="Unassembled WGS sequence"/>
</dbReference>
<evidence type="ECO:0000313" key="2">
    <source>
        <dbReference type="EMBL" id="RTS39871.1"/>
    </source>
</evidence>
<dbReference type="Proteomes" id="UP000194857">
    <property type="component" value="Unassembled WGS sequence"/>
</dbReference>
<dbReference type="InterPro" id="IPR036465">
    <property type="entry name" value="vWFA_dom_sf"/>
</dbReference>
<evidence type="ECO:0000313" key="4">
    <source>
        <dbReference type="Proteomes" id="UP000276985"/>
    </source>
</evidence>
<dbReference type="EMBL" id="NFFZ01000055">
    <property type="protein sequence ID" value="OTI54464.1"/>
    <property type="molecule type" value="Genomic_DNA"/>
</dbReference>
<comment type="caution">
    <text evidence="1">The sequence shown here is derived from an EMBL/GenBank/DDBJ whole genome shotgun (WGS) entry which is preliminary data.</text>
</comment>
<proteinExistence type="predicted"/>
<dbReference type="CDD" id="cd00198">
    <property type="entry name" value="vWFA"/>
    <property type="match status" value="1"/>
</dbReference>
<dbReference type="Gene3D" id="3.40.50.410">
    <property type="entry name" value="von Willebrand factor, type A domain"/>
    <property type="match status" value="1"/>
</dbReference>
<gene>
    <name evidence="1" type="ORF">CAZ10_37665</name>
    <name evidence="2" type="ORF">DY940_31175</name>
</gene>
<name>A0A232D6A6_PSEAI</name>
<evidence type="ECO:0000313" key="3">
    <source>
        <dbReference type="Proteomes" id="UP000194857"/>
    </source>
</evidence>
<dbReference type="SUPFAM" id="SSF53300">
    <property type="entry name" value="vWA-like"/>
    <property type="match status" value="1"/>
</dbReference>
<accession>A0A232D6A6</accession>
<reference evidence="1 3" key="1">
    <citation type="submission" date="2017-05" db="EMBL/GenBank/DDBJ databases">
        <authorList>
            <person name="Song R."/>
            <person name="Chenine A.L."/>
            <person name="Ruprecht R.M."/>
        </authorList>
    </citation>
    <scope>NUCLEOTIDE SEQUENCE [LARGE SCALE GENOMIC DNA]</scope>
    <source>
        <strain evidence="1 3">S567_C10_BS</strain>
    </source>
</reference>
<sequence>MSNELINPLQQLIAKASKTLPVTTGRVATHQARLDRRQGEVIILADISASMGCTAWGQRRKIDVLREAVDAALERQPARLIAFSDQPREVQHIPEPESSTNMTAALRAALQFNPGVTLVISDGQPDNEKSALEVAAQFRGVIDVLYVGPEIDRAAMGFMRRLAAAAGGDMVSNDISSQAGAQRLLTCIAGLLPGPSRA</sequence>